<dbReference type="AlphaFoldDB" id="A0A8J8P026"/>
<name>A0A8J8P026_HALGN</name>
<reference evidence="1" key="1">
    <citation type="submission" date="2019-06" db="EMBL/GenBank/DDBJ databases">
        <authorList>
            <person name="Zheng W."/>
        </authorList>
    </citation>
    <scope>NUCLEOTIDE SEQUENCE</scope>
    <source>
        <strain evidence="1">QDHG01</strain>
    </source>
</reference>
<comment type="caution">
    <text evidence="1">The sequence shown here is derived from an EMBL/GenBank/DDBJ whole genome shotgun (WGS) entry which is preliminary data.</text>
</comment>
<keyword evidence="2" id="KW-1185">Reference proteome</keyword>
<protein>
    <submittedName>
        <fullName evidence="1">Uncharacterized protein</fullName>
    </submittedName>
</protein>
<proteinExistence type="predicted"/>
<organism evidence="1 2">
    <name type="scientific">Halteria grandinella</name>
    <dbReference type="NCBI Taxonomy" id="5974"/>
    <lineage>
        <taxon>Eukaryota</taxon>
        <taxon>Sar</taxon>
        <taxon>Alveolata</taxon>
        <taxon>Ciliophora</taxon>
        <taxon>Intramacronucleata</taxon>
        <taxon>Spirotrichea</taxon>
        <taxon>Stichotrichia</taxon>
        <taxon>Sporadotrichida</taxon>
        <taxon>Halteriidae</taxon>
        <taxon>Halteria</taxon>
    </lineage>
</organism>
<dbReference type="EMBL" id="RRYP01001845">
    <property type="protein sequence ID" value="TNV85417.1"/>
    <property type="molecule type" value="Genomic_DNA"/>
</dbReference>
<gene>
    <name evidence="1" type="ORF">FGO68_gene519</name>
</gene>
<sequence>MFIQFIVYQQIKQLSSSKLSTISMQHHLKSSPLNFNPKDKLRFIADNTQVRANLGQQYCRNLTVMGGDFKKTLDSSSQFLPKDLSQYHTPNAVKAKVELP</sequence>
<evidence type="ECO:0000313" key="2">
    <source>
        <dbReference type="Proteomes" id="UP000785679"/>
    </source>
</evidence>
<evidence type="ECO:0000313" key="1">
    <source>
        <dbReference type="EMBL" id="TNV85417.1"/>
    </source>
</evidence>
<dbReference type="Proteomes" id="UP000785679">
    <property type="component" value="Unassembled WGS sequence"/>
</dbReference>
<accession>A0A8J8P026</accession>